<sequence>MTAAGATSSGSSSRWRVSTWLAFMCLLSHLMYFTEAQAGPSPLCTAQGLCTCYNTLNPPACYSPAIYRCEGTNRLVAGREPSGSCAITSAAGSPSPSPKPPAPAVPSPSPAPAAAQPSPLCAAQGLCTCYNTLNPPACYSPTIYHCEGTNRLVAGREPSGTCAISGIVSSPSPSPRPPSPSPKPPSPSPAPSLSPSPSPAPGVQPSPLCAAQGLCTCYNTLNPPACYLPTIYHCEGTNKLVAGPEPSGSCAIRATGSSPSPSPSPKSSSPSPQPAVSPSPSPSPFPSPSPSPVSQPSPSPAPPPSGNCEAPAGSILVAPLPGSLTNNAPPSLPPFGVADNQFTARPIRMPASAAEDPAGLLRRPFPTSAWFTNLLWSGGEDPVQVFPYHVRVRGPPNAGTAAADRGLWVNKPYYTGNQDGGVIFDTFPELQLTLAELQAASNPTITAADWDDLSVTMKFTAGPGVPTMNFPLVKGSPYITAQVPTPAKPLLRAPRAGSGGASIGSVTRVAPNKLKLVTQQIPFSGQHTWLLWASKQISFTAAGSAVSIWDAVSAAGTFAGTIRLAWVPNAGAAGAAAIEAMLDSYVDAVPLGGSVTAWSNVGQSTGSYRMSWSTTSMTSPGSPPNRQLLMLALPHHIDTLAVPAAAAAGSAAAFPLGLTNGAYVMSVRGPLVPVVGSCWLLQENLPPLTTDTQAAAANLKSASMRANIEQTLLADLPLVLPPPSLPASNIFADWPSGARSWPWKGMQNVDAYFGGSELHAMGHLIYIARALEATAPAAGSTFGPTAAAAAVNVTNALKQLLLKRLQLPCTFAVPGGGANPGSLCYDNLFKLVTTARAQSATSGDGVEFFSRTGTDHHFHYGYWVSAAAAVAAEDPAWYRQNLEPYVTALVRDYANNDKDDPFFAYARHKDWYMGHSWAAGLQSSWDGKNQESSSEAVNAYLAVAQLGKATGNAALEGWGRLLLANEVTAARKYTQVYSGNDIYAQIAGNSIANGISKAKVATILFAAKASAYNWFDPDILTRHGIQWMPFTTAGSSQLLPAAWLAEAWPMVAAGTTIPANRFWAPTDGSGGAQLGWRVLLAMAQAVIPAQQDAAWAALAALPIDASGGYALCGTIGRLTRTAAKWWIATRPA</sequence>
<evidence type="ECO:0000259" key="12">
    <source>
        <dbReference type="Pfam" id="PF17652"/>
    </source>
</evidence>
<keyword evidence="14" id="KW-1185">Reference proteome</keyword>
<evidence type="ECO:0000313" key="13">
    <source>
        <dbReference type="EMBL" id="SZX74240.1"/>
    </source>
</evidence>
<feature type="signal peptide" evidence="10">
    <location>
        <begin position="1"/>
        <end position="36"/>
    </location>
</feature>
<evidence type="ECO:0000256" key="7">
    <source>
        <dbReference type="ARBA" id="ARBA00023316"/>
    </source>
</evidence>
<evidence type="ECO:0000256" key="5">
    <source>
        <dbReference type="ARBA" id="ARBA00023277"/>
    </source>
</evidence>
<dbReference type="PROSITE" id="PS52008">
    <property type="entry name" value="GH81"/>
    <property type="match status" value="1"/>
</dbReference>
<dbReference type="PANTHER" id="PTHR31983:SF0">
    <property type="entry name" value="GLUCAN ENDO-1,3-BETA-D-GLUCOSIDASE 2"/>
    <property type="match status" value="1"/>
</dbReference>
<dbReference type="Proteomes" id="UP000256970">
    <property type="component" value="Unassembled WGS sequence"/>
</dbReference>
<dbReference type="GO" id="GO:0052861">
    <property type="term" value="F:endo-1,3(4)-beta-glucanase activity"/>
    <property type="evidence" value="ECO:0007669"/>
    <property type="project" value="InterPro"/>
</dbReference>
<accession>A0A383WAK5</accession>
<dbReference type="AlphaFoldDB" id="A0A383WAK5"/>
<feature type="chain" id="PRO_5016830110" description="glucan endo-1,3-beta-D-glucosidase" evidence="10">
    <location>
        <begin position="37"/>
        <end position="1132"/>
    </location>
</feature>
<evidence type="ECO:0000259" key="11">
    <source>
        <dbReference type="Pfam" id="PF03639"/>
    </source>
</evidence>
<evidence type="ECO:0000256" key="2">
    <source>
        <dbReference type="ARBA" id="ARBA00010730"/>
    </source>
</evidence>
<feature type="compositionally biased region" description="Pro residues" evidence="9">
    <location>
        <begin position="271"/>
        <end position="305"/>
    </location>
</feature>
<reference evidence="13 14" key="1">
    <citation type="submission" date="2016-10" db="EMBL/GenBank/DDBJ databases">
        <authorList>
            <person name="Cai Z."/>
        </authorList>
    </citation>
    <scope>NUCLEOTIDE SEQUENCE [LARGE SCALE GENOMIC DNA]</scope>
</reference>
<dbReference type="GO" id="GO:0000272">
    <property type="term" value="P:polysaccharide catabolic process"/>
    <property type="evidence" value="ECO:0007669"/>
    <property type="project" value="UniProtKB-KW"/>
</dbReference>
<dbReference type="STRING" id="3088.A0A383WAK5"/>
<evidence type="ECO:0000256" key="1">
    <source>
        <dbReference type="ARBA" id="ARBA00000382"/>
    </source>
</evidence>
<keyword evidence="7" id="KW-0961">Cell wall biogenesis/degradation</keyword>
<dbReference type="Pfam" id="PF17652">
    <property type="entry name" value="Glyco_hydro81C"/>
    <property type="match status" value="1"/>
</dbReference>
<dbReference type="GO" id="GO:0071555">
    <property type="term" value="P:cell wall organization"/>
    <property type="evidence" value="ECO:0007669"/>
    <property type="project" value="UniProtKB-KW"/>
</dbReference>
<dbReference type="InterPro" id="IPR005200">
    <property type="entry name" value="Endo-beta-glucanase"/>
</dbReference>
<protein>
    <recommendedName>
        <fullName evidence="3">glucan endo-1,3-beta-D-glucosidase</fullName>
        <ecNumber evidence="3">3.2.1.39</ecNumber>
    </recommendedName>
</protein>
<feature type="compositionally biased region" description="Pro residues" evidence="9">
    <location>
        <begin position="172"/>
        <end position="203"/>
    </location>
</feature>
<keyword evidence="5" id="KW-0119">Carbohydrate metabolism</keyword>
<dbReference type="InterPro" id="IPR040451">
    <property type="entry name" value="GH81_N"/>
</dbReference>
<feature type="domain" description="Glycosyl hydrolase family 81 C-terminal" evidence="12">
    <location>
        <begin position="818"/>
        <end position="1062"/>
    </location>
</feature>
<comment type="catalytic activity">
    <reaction evidence="1">
        <text>Hydrolysis of (1-&gt;3)-beta-D-glucosidic linkages in (1-&gt;3)-beta-D-glucans.</text>
        <dbReference type="EC" id="3.2.1.39"/>
    </reaction>
</comment>
<keyword evidence="4" id="KW-0378">Hydrolase</keyword>
<evidence type="ECO:0000256" key="4">
    <source>
        <dbReference type="ARBA" id="ARBA00022801"/>
    </source>
</evidence>
<organism evidence="13 14">
    <name type="scientific">Tetradesmus obliquus</name>
    <name type="common">Green alga</name>
    <name type="synonym">Acutodesmus obliquus</name>
    <dbReference type="NCBI Taxonomy" id="3088"/>
    <lineage>
        <taxon>Eukaryota</taxon>
        <taxon>Viridiplantae</taxon>
        <taxon>Chlorophyta</taxon>
        <taxon>core chlorophytes</taxon>
        <taxon>Chlorophyceae</taxon>
        <taxon>CS clade</taxon>
        <taxon>Sphaeropleales</taxon>
        <taxon>Scenedesmaceae</taxon>
        <taxon>Tetradesmus</taxon>
    </lineage>
</organism>
<feature type="compositionally biased region" description="Pro residues" evidence="9">
    <location>
        <begin position="95"/>
        <end position="111"/>
    </location>
</feature>
<keyword evidence="8" id="KW-0624">Polysaccharide degradation</keyword>
<dbReference type="GO" id="GO:0042973">
    <property type="term" value="F:glucan endo-1,3-beta-D-glucosidase activity"/>
    <property type="evidence" value="ECO:0007669"/>
    <property type="project" value="UniProtKB-EC"/>
</dbReference>
<dbReference type="Pfam" id="PF03639">
    <property type="entry name" value="Glyco_hydro_81"/>
    <property type="match status" value="1"/>
</dbReference>
<comment type="similarity">
    <text evidence="2">Belongs to the glycosyl hydrolase 81 family.</text>
</comment>
<dbReference type="InterPro" id="IPR040720">
    <property type="entry name" value="GH81_C"/>
</dbReference>
<name>A0A383WAK5_TETOB</name>
<evidence type="ECO:0000256" key="10">
    <source>
        <dbReference type="SAM" id="SignalP"/>
    </source>
</evidence>
<keyword evidence="10" id="KW-0732">Signal</keyword>
<feature type="domain" description="Glycosyl hydrolase family 81 N-terminal" evidence="11">
    <location>
        <begin position="362"/>
        <end position="688"/>
    </location>
</feature>
<evidence type="ECO:0000313" key="14">
    <source>
        <dbReference type="Proteomes" id="UP000256970"/>
    </source>
</evidence>
<keyword evidence="6" id="KW-0326">Glycosidase</keyword>
<dbReference type="Gene3D" id="2.70.98.30">
    <property type="entry name" value="Golgi alpha-mannosidase II, domain 4"/>
    <property type="match status" value="1"/>
</dbReference>
<evidence type="ECO:0000256" key="9">
    <source>
        <dbReference type="SAM" id="MobiDB-lite"/>
    </source>
</evidence>
<dbReference type="EC" id="3.2.1.39" evidence="3"/>
<feature type="region of interest" description="Disordered" evidence="9">
    <location>
        <begin position="164"/>
        <end position="203"/>
    </location>
</feature>
<dbReference type="EMBL" id="FNXT01001208">
    <property type="protein sequence ID" value="SZX74240.1"/>
    <property type="molecule type" value="Genomic_DNA"/>
</dbReference>
<dbReference type="PANTHER" id="PTHR31983">
    <property type="entry name" value="ENDO-1,3(4)-BETA-GLUCANASE 1"/>
    <property type="match status" value="1"/>
</dbReference>
<gene>
    <name evidence="13" type="ORF">BQ4739_LOCUS14482</name>
</gene>
<proteinExistence type="inferred from homology"/>
<feature type="region of interest" description="Disordered" evidence="9">
    <location>
        <begin position="87"/>
        <end position="111"/>
    </location>
</feature>
<evidence type="ECO:0000256" key="6">
    <source>
        <dbReference type="ARBA" id="ARBA00023295"/>
    </source>
</evidence>
<evidence type="ECO:0000256" key="3">
    <source>
        <dbReference type="ARBA" id="ARBA00012780"/>
    </source>
</evidence>
<feature type="region of interest" description="Disordered" evidence="9">
    <location>
        <begin position="251"/>
        <end position="314"/>
    </location>
</feature>
<evidence type="ECO:0000256" key="8">
    <source>
        <dbReference type="ARBA" id="ARBA00023326"/>
    </source>
</evidence>